<accession>A0A8H6AB14</accession>
<sequence length="645" mass="71251">MDGSVVEGISTSLQTCPPDLPGLFALEDPPSPPYIHHLHVNDLGLTPPPGSQQQQQQSADTQVPPRGVNHSLPDDCGETACTSNQSPKVPKTTSSVPGIDSSHEIHQANKLRTSQAASKLPDRDVDPVGFAGSAGTVQSLFDDPLFDSEAVLRELDVAFASRKRTGDEAFPELGLWGPPEKRRLVESEQDHRAPSPSETPSLSSPDSSHQPEQGGTAPQTPGVERLPSPNPLFDSLDALFEDPDFNVPLIPDDELPPDFELEPPLVQDDQSNHTPPNQISADSTDNVQRSFVLPDCPISREPPVSEITKQRFSLDSHDIVSNTSREILQRIHQDPEYTSPYPAYGGPLGYLPSAPGIHVKCIEVAEDRMNYRLSNLKDRVYQLTCERNKYKNAWFQWTTIDPATGKTKEQLLREENSMLRRVSSQHQNRVEQYKREATEWKNRLHELGTIYNNLLYDIHVQRQLPAVAPIPDSYKPPRTSQAPRGRSHTPNSHAATPVPSGNTQPPNQGSQPLPSQCSGAYEGQPPAESQLALGQGPAETRPTTVTIDLTDETESQSAHSEPLQAEQRRMELLQSLRNKRYDWLQGEQSEHGFHTTSASQSPLPQHGPAPLTERSRSNPPGRTIAHHNSIDDELARMMEEELAEA</sequence>
<protein>
    <submittedName>
        <fullName evidence="3">Uncharacterized protein</fullName>
    </submittedName>
</protein>
<comment type="caution">
    <text evidence="3">The sequence shown here is derived from an EMBL/GenBank/DDBJ whole genome shotgun (WGS) entry which is preliminary data.</text>
</comment>
<feature type="compositionally biased region" description="Polar residues" evidence="2">
    <location>
        <begin position="478"/>
        <end position="518"/>
    </location>
</feature>
<reference evidence="3 4" key="1">
    <citation type="submission" date="2019-04" db="EMBL/GenBank/DDBJ databases">
        <title>Aspergillus burnettii sp. nov., novel species from soil in southeast Queensland.</title>
        <authorList>
            <person name="Gilchrist C.L.M."/>
            <person name="Pitt J.I."/>
            <person name="Lange L."/>
            <person name="Lacey H.J."/>
            <person name="Vuong D."/>
            <person name="Midgley D.J."/>
            <person name="Greenfield P."/>
            <person name="Bradbury M."/>
            <person name="Lacey E."/>
            <person name="Busk P.K."/>
            <person name="Pilgaard B."/>
            <person name="Chooi Y.H."/>
            <person name="Piggott A.M."/>
        </authorList>
    </citation>
    <scope>NUCLEOTIDE SEQUENCE [LARGE SCALE GENOMIC DNA]</scope>
    <source>
        <strain evidence="3 4">FRR 5400</strain>
    </source>
</reference>
<evidence type="ECO:0000256" key="1">
    <source>
        <dbReference type="SAM" id="Coils"/>
    </source>
</evidence>
<feature type="region of interest" description="Disordered" evidence="2">
    <location>
        <begin position="161"/>
        <end position="286"/>
    </location>
</feature>
<dbReference type="AlphaFoldDB" id="A0A8H6AB14"/>
<organism evidence="3 4">
    <name type="scientific">Petromyces alliaceus</name>
    <name type="common">Aspergillus alliaceus</name>
    <dbReference type="NCBI Taxonomy" id="209559"/>
    <lineage>
        <taxon>Eukaryota</taxon>
        <taxon>Fungi</taxon>
        <taxon>Dikarya</taxon>
        <taxon>Ascomycota</taxon>
        <taxon>Pezizomycotina</taxon>
        <taxon>Eurotiomycetes</taxon>
        <taxon>Eurotiomycetidae</taxon>
        <taxon>Eurotiales</taxon>
        <taxon>Aspergillaceae</taxon>
        <taxon>Aspergillus</taxon>
        <taxon>Aspergillus subgen. Circumdati</taxon>
    </lineage>
</organism>
<feature type="compositionally biased region" description="Polar residues" evidence="2">
    <location>
        <begin position="268"/>
        <end position="286"/>
    </location>
</feature>
<feature type="region of interest" description="Disordered" evidence="2">
    <location>
        <begin position="468"/>
        <end position="541"/>
    </location>
</feature>
<feature type="compositionally biased region" description="Polar residues" evidence="2">
    <location>
        <begin position="594"/>
        <end position="603"/>
    </location>
</feature>
<feature type="compositionally biased region" description="Acidic residues" evidence="2">
    <location>
        <begin position="251"/>
        <end position="261"/>
    </location>
</feature>
<evidence type="ECO:0000313" key="4">
    <source>
        <dbReference type="Proteomes" id="UP000541154"/>
    </source>
</evidence>
<feature type="region of interest" description="Disordered" evidence="2">
    <location>
        <begin position="22"/>
        <end position="124"/>
    </location>
</feature>
<feature type="coiled-coil region" evidence="1">
    <location>
        <begin position="373"/>
        <end position="443"/>
    </location>
</feature>
<proteinExistence type="predicted"/>
<feature type="compositionally biased region" description="Polar residues" evidence="2">
    <location>
        <begin position="80"/>
        <end position="96"/>
    </location>
</feature>
<evidence type="ECO:0000256" key="2">
    <source>
        <dbReference type="SAM" id="MobiDB-lite"/>
    </source>
</evidence>
<name>A0A8H6AB14_PETAA</name>
<dbReference type="Proteomes" id="UP000541154">
    <property type="component" value="Unassembled WGS sequence"/>
</dbReference>
<keyword evidence="1" id="KW-0175">Coiled coil</keyword>
<feature type="region of interest" description="Disordered" evidence="2">
    <location>
        <begin position="584"/>
        <end position="631"/>
    </location>
</feature>
<dbReference type="EMBL" id="SPNV01000060">
    <property type="protein sequence ID" value="KAF5863030.1"/>
    <property type="molecule type" value="Genomic_DNA"/>
</dbReference>
<feature type="compositionally biased region" description="Basic and acidic residues" evidence="2">
    <location>
        <begin position="179"/>
        <end position="193"/>
    </location>
</feature>
<gene>
    <name evidence="3" type="ORF">ETB97_010838</name>
</gene>
<keyword evidence="4" id="KW-1185">Reference proteome</keyword>
<feature type="compositionally biased region" description="Low complexity" evidence="2">
    <location>
        <begin position="194"/>
        <end position="211"/>
    </location>
</feature>
<evidence type="ECO:0000313" key="3">
    <source>
        <dbReference type="EMBL" id="KAF5863030.1"/>
    </source>
</evidence>